<evidence type="ECO:0000256" key="3">
    <source>
        <dbReference type="ARBA" id="ARBA00048782"/>
    </source>
</evidence>
<dbReference type="PANTHER" id="PTHR43774:SF1">
    <property type="entry name" value="PEPTIDE METHIONINE SULFOXIDE REDUCTASE MSRA 2"/>
    <property type="match status" value="1"/>
</dbReference>
<dbReference type="STRING" id="1548207.AXK11_02000"/>
<comment type="function">
    <text evidence="4">Has an important function as a repair enzyme for proteins that have been inactivated by oxidation. Catalyzes the reversible oxidation-reduction of methionine sulfoxide in proteins to methionine.</text>
</comment>
<comment type="catalytic activity">
    <reaction evidence="2 4">
        <text>L-methionyl-[protein] + [thioredoxin]-disulfide + H2O = L-methionyl-(S)-S-oxide-[protein] + [thioredoxin]-dithiol</text>
        <dbReference type="Rhea" id="RHEA:14217"/>
        <dbReference type="Rhea" id="RHEA-COMP:10698"/>
        <dbReference type="Rhea" id="RHEA-COMP:10700"/>
        <dbReference type="Rhea" id="RHEA-COMP:12313"/>
        <dbReference type="Rhea" id="RHEA-COMP:12315"/>
        <dbReference type="ChEBI" id="CHEBI:15377"/>
        <dbReference type="ChEBI" id="CHEBI:16044"/>
        <dbReference type="ChEBI" id="CHEBI:29950"/>
        <dbReference type="ChEBI" id="CHEBI:44120"/>
        <dbReference type="ChEBI" id="CHEBI:50058"/>
        <dbReference type="EC" id="1.8.4.11"/>
    </reaction>
</comment>
<sequence length="182" mass="19972">MTATPTALLAKTQTLVLGGGCFWCTEAAYKLLPGVHSVTSGYAGGSTPRPSYEAVCTGETGHAEVIRIRYNPEKISLAQLLDFFWEAHDPTTPNRQGADVGTQYRSIILYQDAEQKAAAETAIARAQENFARPIVTELVPLEKFWPAEDYHQDYFAKNPHAGYCRVVIAPKVSKLKKARAGQ</sequence>
<dbReference type="AlphaFoldDB" id="A0A139SSS6"/>
<dbReference type="GO" id="GO:0008113">
    <property type="term" value="F:peptide-methionine (S)-S-oxide reductase activity"/>
    <property type="evidence" value="ECO:0007669"/>
    <property type="project" value="UniProtKB-UniRule"/>
</dbReference>
<gene>
    <name evidence="4" type="primary">msrA</name>
    <name evidence="6" type="ORF">AXK11_02000</name>
</gene>
<dbReference type="EMBL" id="LSZQ01000013">
    <property type="protein sequence ID" value="KXU37623.1"/>
    <property type="molecule type" value="Genomic_DNA"/>
</dbReference>
<accession>A0A139SSS6</accession>
<dbReference type="OrthoDB" id="4174719at2"/>
<dbReference type="HAMAP" id="MF_01401">
    <property type="entry name" value="MsrA"/>
    <property type="match status" value="1"/>
</dbReference>
<keyword evidence="1 4" id="KW-0560">Oxidoreductase</keyword>
<dbReference type="PANTHER" id="PTHR43774">
    <property type="entry name" value="PEPTIDE METHIONINE SULFOXIDE REDUCTASE"/>
    <property type="match status" value="1"/>
</dbReference>
<evidence type="ECO:0000256" key="2">
    <source>
        <dbReference type="ARBA" id="ARBA00047806"/>
    </source>
</evidence>
<feature type="active site" evidence="4">
    <location>
        <position position="21"/>
    </location>
</feature>
<dbReference type="SUPFAM" id="SSF55068">
    <property type="entry name" value="Peptide methionine sulfoxide reductase"/>
    <property type="match status" value="1"/>
</dbReference>
<dbReference type="InterPro" id="IPR036509">
    <property type="entry name" value="Met_Sox_Rdtase_MsrA_sf"/>
</dbReference>
<evidence type="ECO:0000256" key="1">
    <source>
        <dbReference type="ARBA" id="ARBA00023002"/>
    </source>
</evidence>
<dbReference type="RefSeq" id="WP_068628797.1">
    <property type="nucleotide sequence ID" value="NZ_LSZQ01000013.1"/>
</dbReference>
<dbReference type="Pfam" id="PF01625">
    <property type="entry name" value="PMSR"/>
    <property type="match status" value="1"/>
</dbReference>
<evidence type="ECO:0000256" key="4">
    <source>
        <dbReference type="HAMAP-Rule" id="MF_01401"/>
    </source>
</evidence>
<comment type="catalytic activity">
    <reaction evidence="3 4">
        <text>[thioredoxin]-disulfide + L-methionine + H2O = L-methionine (S)-S-oxide + [thioredoxin]-dithiol</text>
        <dbReference type="Rhea" id="RHEA:19993"/>
        <dbReference type="Rhea" id="RHEA-COMP:10698"/>
        <dbReference type="Rhea" id="RHEA-COMP:10700"/>
        <dbReference type="ChEBI" id="CHEBI:15377"/>
        <dbReference type="ChEBI" id="CHEBI:29950"/>
        <dbReference type="ChEBI" id="CHEBI:50058"/>
        <dbReference type="ChEBI" id="CHEBI:57844"/>
        <dbReference type="ChEBI" id="CHEBI:58772"/>
        <dbReference type="EC" id="1.8.4.11"/>
    </reaction>
</comment>
<organism evidence="6 7">
    <name type="scientific">Cephaloticoccus primus</name>
    <dbReference type="NCBI Taxonomy" id="1548207"/>
    <lineage>
        <taxon>Bacteria</taxon>
        <taxon>Pseudomonadati</taxon>
        <taxon>Verrucomicrobiota</taxon>
        <taxon>Opitutia</taxon>
        <taxon>Opitutales</taxon>
        <taxon>Opitutaceae</taxon>
        <taxon>Cephaloticoccus</taxon>
    </lineage>
</organism>
<dbReference type="NCBIfam" id="TIGR00401">
    <property type="entry name" value="msrA"/>
    <property type="match status" value="1"/>
</dbReference>
<comment type="caution">
    <text evidence="6">The sequence shown here is derived from an EMBL/GenBank/DDBJ whole genome shotgun (WGS) entry which is preliminary data.</text>
</comment>
<dbReference type="Gene3D" id="3.30.1060.10">
    <property type="entry name" value="Peptide methionine sulphoxide reductase MsrA"/>
    <property type="match status" value="1"/>
</dbReference>
<evidence type="ECO:0000313" key="7">
    <source>
        <dbReference type="Proteomes" id="UP000070058"/>
    </source>
</evidence>
<comment type="similarity">
    <text evidence="4">Belongs to the MsrA Met sulfoxide reductase family.</text>
</comment>
<evidence type="ECO:0000259" key="5">
    <source>
        <dbReference type="Pfam" id="PF01625"/>
    </source>
</evidence>
<reference evidence="7" key="1">
    <citation type="submission" date="2016-02" db="EMBL/GenBank/DDBJ databases">
        <authorList>
            <person name="Sanders J.G."/>
            <person name="Lin J.Y."/>
            <person name="Wertz J.T."/>
            <person name="Russell J.A."/>
            <person name="Moreau C.S."/>
            <person name="Powell S."/>
        </authorList>
    </citation>
    <scope>NUCLEOTIDE SEQUENCE [LARGE SCALE GENOMIC DNA]</scope>
    <source>
        <strain evidence="7">CAG34</strain>
    </source>
</reference>
<keyword evidence="7" id="KW-1185">Reference proteome</keyword>
<name>A0A139SSS6_9BACT</name>
<dbReference type="EC" id="1.8.4.11" evidence="4"/>
<dbReference type="GO" id="GO:0033744">
    <property type="term" value="F:L-methionine:thioredoxin-disulfide S-oxidoreductase activity"/>
    <property type="evidence" value="ECO:0007669"/>
    <property type="project" value="RHEA"/>
</dbReference>
<evidence type="ECO:0000313" key="6">
    <source>
        <dbReference type="EMBL" id="KXU37623.1"/>
    </source>
</evidence>
<dbReference type="InterPro" id="IPR002569">
    <property type="entry name" value="Met_Sox_Rdtase_MsrA_dom"/>
</dbReference>
<protein>
    <recommendedName>
        <fullName evidence="4">Peptide methionine sulfoxide reductase MsrA</fullName>
        <shortName evidence="4">Protein-methionine-S-oxide reductase</shortName>
        <ecNumber evidence="4">1.8.4.11</ecNumber>
    </recommendedName>
    <alternativeName>
        <fullName evidence="4">Peptide-methionine (S)-S-oxide reductase</fullName>
        <shortName evidence="4">Peptide Met(O) reductase</shortName>
    </alternativeName>
</protein>
<proteinExistence type="inferred from homology"/>
<dbReference type="Proteomes" id="UP000070058">
    <property type="component" value="Unassembled WGS sequence"/>
</dbReference>
<feature type="domain" description="Peptide methionine sulphoxide reductase MsrA" evidence="5">
    <location>
        <begin position="15"/>
        <end position="164"/>
    </location>
</feature>